<reference evidence="1 2" key="1">
    <citation type="journal article" date="2016" name="Nat. Commun.">
        <title>Thousands of microbial genomes shed light on interconnected biogeochemical processes in an aquifer system.</title>
        <authorList>
            <person name="Anantharaman K."/>
            <person name="Brown C.T."/>
            <person name="Hug L.A."/>
            <person name="Sharon I."/>
            <person name="Castelle C.J."/>
            <person name="Probst A.J."/>
            <person name="Thomas B.C."/>
            <person name="Singh A."/>
            <person name="Wilkins M.J."/>
            <person name="Karaoz U."/>
            <person name="Brodie E.L."/>
            <person name="Williams K.H."/>
            <person name="Hubbard S.S."/>
            <person name="Banfield J.F."/>
        </authorList>
    </citation>
    <scope>NUCLEOTIDE SEQUENCE [LARGE SCALE GENOMIC DNA]</scope>
</reference>
<name>A0A1F7Y1L3_9BACT</name>
<dbReference type="PANTHER" id="PTHR21047">
    <property type="entry name" value="DTDP-6-DEOXY-D-GLUCOSE-3,5 EPIMERASE"/>
    <property type="match status" value="1"/>
</dbReference>
<dbReference type="GO" id="GO:0000271">
    <property type="term" value="P:polysaccharide biosynthetic process"/>
    <property type="evidence" value="ECO:0007669"/>
    <property type="project" value="TreeGrafter"/>
</dbReference>
<dbReference type="InterPro" id="IPR014710">
    <property type="entry name" value="RmlC-like_jellyroll"/>
</dbReference>
<dbReference type="AlphaFoldDB" id="A0A1F7Y1L3"/>
<dbReference type="PANTHER" id="PTHR21047:SF2">
    <property type="entry name" value="THYMIDINE DIPHOSPHO-4-KETO-RHAMNOSE 3,5-EPIMERASE"/>
    <property type="match status" value="1"/>
</dbReference>
<dbReference type="InterPro" id="IPR000888">
    <property type="entry name" value="RmlC-like"/>
</dbReference>
<proteinExistence type="predicted"/>
<dbReference type="SUPFAM" id="SSF51182">
    <property type="entry name" value="RmlC-like cupins"/>
    <property type="match status" value="1"/>
</dbReference>
<protein>
    <recommendedName>
        <fullName evidence="3">Sugar 3,4-ketoisomerase QdtA cupin domain-containing protein</fullName>
    </recommendedName>
</protein>
<evidence type="ECO:0000313" key="1">
    <source>
        <dbReference type="EMBL" id="OGM20425.1"/>
    </source>
</evidence>
<dbReference type="EMBL" id="MGGD01000034">
    <property type="protein sequence ID" value="OGM20425.1"/>
    <property type="molecule type" value="Genomic_DNA"/>
</dbReference>
<evidence type="ECO:0008006" key="3">
    <source>
        <dbReference type="Google" id="ProtNLM"/>
    </source>
</evidence>
<dbReference type="GO" id="GO:0008830">
    <property type="term" value="F:dTDP-4-dehydrorhamnose 3,5-epimerase activity"/>
    <property type="evidence" value="ECO:0007669"/>
    <property type="project" value="InterPro"/>
</dbReference>
<comment type="caution">
    <text evidence="1">The sequence shown here is derived from an EMBL/GenBank/DDBJ whole genome shotgun (WGS) entry which is preliminary data.</text>
</comment>
<dbReference type="Gene3D" id="2.60.120.10">
    <property type="entry name" value="Jelly Rolls"/>
    <property type="match status" value="1"/>
</dbReference>
<organism evidence="1 2">
    <name type="scientific">Candidatus Woesebacteria bacterium RIFCSPHIGHO2_01_FULL_38_26b</name>
    <dbReference type="NCBI Taxonomy" id="1802491"/>
    <lineage>
        <taxon>Bacteria</taxon>
        <taxon>Candidatus Woeseibacteriota</taxon>
    </lineage>
</organism>
<gene>
    <name evidence="1" type="ORF">A2771_01250</name>
</gene>
<sequence length="177" mass="20431">MDFSYKNLSVENLKKINFRIHSLRESPTIRDVYFKKLTIHVDGRGDLTELWSKPWSKKENVARKIEHVYFNTTHEGVIKGWHVHEKTHSQYTCVRGKMQIVLVDIRASSSTYGYVNQFIIGIENPSLIVIPSGVLKAWKSLRGDSIIVNLLTSSDVGDNFKYPWNAILKDIWEPKNG</sequence>
<evidence type="ECO:0000313" key="2">
    <source>
        <dbReference type="Proteomes" id="UP000176741"/>
    </source>
</evidence>
<dbReference type="Pfam" id="PF00908">
    <property type="entry name" value="dTDP_sugar_isom"/>
    <property type="match status" value="1"/>
</dbReference>
<accession>A0A1F7Y1L3</accession>
<dbReference type="GO" id="GO:0005829">
    <property type="term" value="C:cytosol"/>
    <property type="evidence" value="ECO:0007669"/>
    <property type="project" value="TreeGrafter"/>
</dbReference>
<dbReference type="InterPro" id="IPR011051">
    <property type="entry name" value="RmlC_Cupin_sf"/>
</dbReference>
<dbReference type="Proteomes" id="UP000176741">
    <property type="component" value="Unassembled WGS sequence"/>
</dbReference>